<evidence type="ECO:0000313" key="1">
    <source>
        <dbReference type="EMBL" id="PKZ79469.1"/>
    </source>
</evidence>
<comment type="caution">
    <text evidence="1">The sequence shown here is derived from an EMBL/GenBank/DDBJ whole genome shotgun (WGS) entry which is preliminary data.</text>
</comment>
<dbReference type="AlphaFoldDB" id="A0AAX0VH55"/>
<organism evidence="1 2">
    <name type="scientific">Micrococcus luteus</name>
    <name type="common">Micrococcus lysodeikticus</name>
    <dbReference type="NCBI Taxonomy" id="1270"/>
    <lineage>
        <taxon>Bacteria</taxon>
        <taxon>Bacillati</taxon>
        <taxon>Actinomycetota</taxon>
        <taxon>Actinomycetes</taxon>
        <taxon>Micrococcales</taxon>
        <taxon>Micrococcaceae</taxon>
        <taxon>Micrococcus</taxon>
    </lineage>
</organism>
<sequence length="236" mass="26024">MHTVVNECAESGLTDALRGLVQEVYTTNLDRYEPDELGDTPRSFGFQCYENLKERAPRRAHHDVREHSDAHWRISGLHVATPGGVLTFEFAGARFVTMKVPYGQGRNPNWGGGVDWAHQDSQVRAAIAAENSEVLQYRTPAAGAASLFAHPGSPGTVQNFMLLWGGEAKTPLTAGWLAVPVLGERPFIAHERLWWDADRDAQVTQTPMPDRGPNFDERPAAALSMALKQRPQEGQA</sequence>
<dbReference type="EMBL" id="PKJT01000022">
    <property type="protein sequence ID" value="PKZ79469.1"/>
    <property type="molecule type" value="Genomic_DNA"/>
</dbReference>
<proteinExistence type="predicted"/>
<evidence type="ECO:0000313" key="2">
    <source>
        <dbReference type="Proteomes" id="UP000234847"/>
    </source>
</evidence>
<accession>A0AAX0VH55</accession>
<reference evidence="1 2" key="1">
    <citation type="submission" date="2017-12" db="EMBL/GenBank/DDBJ databases">
        <title>Phylogenetic diversity of female urinary microbiome.</title>
        <authorList>
            <person name="Thomas-White K."/>
            <person name="Wolfe A.J."/>
        </authorList>
    </citation>
    <scope>NUCLEOTIDE SEQUENCE [LARGE SCALE GENOMIC DNA]</scope>
    <source>
        <strain evidence="1 2">UMB0038</strain>
    </source>
</reference>
<name>A0AAX0VH55_MICLU</name>
<dbReference type="Proteomes" id="UP000234847">
    <property type="component" value="Unassembled WGS sequence"/>
</dbReference>
<gene>
    <name evidence="1" type="ORF">CYJ95_12055</name>
</gene>
<protein>
    <submittedName>
        <fullName evidence="1">Uncharacterized protein</fullName>
    </submittedName>
</protein>